<feature type="signal peptide" evidence="1">
    <location>
        <begin position="1"/>
        <end position="24"/>
    </location>
</feature>
<dbReference type="EMBL" id="SHKX01000011">
    <property type="protein sequence ID" value="RZU46892.1"/>
    <property type="molecule type" value="Genomic_DNA"/>
</dbReference>
<proteinExistence type="predicted"/>
<evidence type="ECO:0000256" key="1">
    <source>
        <dbReference type="SAM" id="SignalP"/>
    </source>
</evidence>
<organism evidence="2 3">
    <name type="scientific">Fluviicoccus keumensis</name>
    <dbReference type="NCBI Taxonomy" id="1435465"/>
    <lineage>
        <taxon>Bacteria</taxon>
        <taxon>Pseudomonadati</taxon>
        <taxon>Pseudomonadota</taxon>
        <taxon>Gammaproteobacteria</taxon>
        <taxon>Moraxellales</taxon>
        <taxon>Moraxellaceae</taxon>
        <taxon>Fluviicoccus</taxon>
    </lineage>
</organism>
<dbReference type="Proteomes" id="UP000292423">
    <property type="component" value="Unassembled WGS sequence"/>
</dbReference>
<evidence type="ECO:0000313" key="3">
    <source>
        <dbReference type="Proteomes" id="UP000292423"/>
    </source>
</evidence>
<keyword evidence="3" id="KW-1185">Reference proteome</keyword>
<reference evidence="2 3" key="1">
    <citation type="submission" date="2019-02" db="EMBL/GenBank/DDBJ databases">
        <title>Genomic Encyclopedia of Type Strains, Phase IV (KMG-IV): sequencing the most valuable type-strain genomes for metagenomic binning, comparative biology and taxonomic classification.</title>
        <authorList>
            <person name="Goeker M."/>
        </authorList>
    </citation>
    <scope>NUCLEOTIDE SEQUENCE [LARGE SCALE GENOMIC DNA]</scope>
    <source>
        <strain evidence="2 3">DSM 105135</strain>
    </source>
</reference>
<feature type="chain" id="PRO_5020635312" evidence="1">
    <location>
        <begin position="25"/>
        <end position="361"/>
    </location>
</feature>
<comment type="caution">
    <text evidence="2">The sequence shown here is derived from an EMBL/GenBank/DDBJ whole genome shotgun (WGS) entry which is preliminary data.</text>
</comment>
<dbReference type="AlphaFoldDB" id="A0A4Q7Z8Q8"/>
<keyword evidence="1" id="KW-0732">Signal</keyword>
<gene>
    <name evidence="2" type="ORF">EV700_1277</name>
</gene>
<name>A0A4Q7Z8Q8_9GAMM</name>
<evidence type="ECO:0000313" key="2">
    <source>
        <dbReference type="EMBL" id="RZU46892.1"/>
    </source>
</evidence>
<sequence length="361" mass="38667">MKVLPGLLPVPMLLTCLSAAVCHADLQPIAEEGMGDVTGAGIIYLPENFQIEFDDLAYVKTLVSSTAPSFGKKAELIWYGLKLGGANGSVSTTSGSVIPSWGTANNPWLLKVETMTKTGYSGGSTALPVLNYYAPTYTPGEGGLKYGFWGDIVVRDNSTGLVVTDGKFQSQNVWNDFTLNGSRISLFQNTYDQSFGMVWLNRINSSATGKYRFSVAESTQPAGALGNSTNAVATAVPTFSASEGFYITDMDINMVVGNLHYQPVIMGAADTTTQNFQVEVVRIPNVASIYNQFYRDYSSSSATELAKMCTNTTADCTSATHSQINFGKVEFKSPTGATVDLGSAKIDGLMIQHMKIKTLGL</sequence>
<accession>A0A4Q7Z8Q8</accession>
<protein>
    <submittedName>
        <fullName evidence="2">Uncharacterized protein</fullName>
    </submittedName>
</protein>